<dbReference type="EMBL" id="JBHTAX010000001">
    <property type="protein sequence ID" value="MFC7191465.1"/>
    <property type="molecule type" value="Genomic_DNA"/>
</dbReference>
<dbReference type="AlphaFoldDB" id="A0ABD5YQ92"/>
<feature type="compositionally biased region" description="Acidic residues" evidence="1">
    <location>
        <begin position="136"/>
        <end position="148"/>
    </location>
</feature>
<dbReference type="InterPro" id="IPR055519">
    <property type="entry name" value="DUF7093"/>
</dbReference>
<feature type="compositionally biased region" description="Acidic residues" evidence="1">
    <location>
        <begin position="206"/>
        <end position="216"/>
    </location>
</feature>
<dbReference type="Proteomes" id="UP001596417">
    <property type="component" value="Unassembled WGS sequence"/>
</dbReference>
<sequence>MGFKCSILGHRFEEPGIVHEREQRGDEVITTKRKVRICTLCGKQRVLAESKEITKQMDNGADDTTDDSNTTPATTYDTDSARGENESSPAHATSESASTNTETETGAGTGFRAVDRVRDETDFADDHGSKMVDLQGSDDDGVILSEEDDRGREYGEWPDEAGGAGVDTSWDPDTRETPSQSGNGGSSSVAGASSALSVDAANDAVIMDESDEPDETSTEKNQYRVETANSPLSRPIHRFDQEIFALGVTNRTSLIRGKMLRKPTIERNA</sequence>
<accession>A0ABD5YQ92</accession>
<evidence type="ECO:0000313" key="2">
    <source>
        <dbReference type="EMBL" id="MFC7191465.1"/>
    </source>
</evidence>
<name>A0ABD5YQ92_9EURY</name>
<feature type="compositionally biased region" description="Low complexity" evidence="1">
    <location>
        <begin position="92"/>
        <end position="106"/>
    </location>
</feature>
<dbReference type="Pfam" id="PF23373">
    <property type="entry name" value="DUF7093"/>
    <property type="match status" value="1"/>
</dbReference>
<organism evidence="2 3">
    <name type="scientific">Halocatena marina</name>
    <dbReference type="NCBI Taxonomy" id="2934937"/>
    <lineage>
        <taxon>Archaea</taxon>
        <taxon>Methanobacteriati</taxon>
        <taxon>Methanobacteriota</taxon>
        <taxon>Stenosarchaea group</taxon>
        <taxon>Halobacteria</taxon>
        <taxon>Halobacteriales</taxon>
        <taxon>Natronomonadaceae</taxon>
        <taxon>Halocatena</taxon>
    </lineage>
</organism>
<keyword evidence="3" id="KW-1185">Reference proteome</keyword>
<proteinExistence type="predicted"/>
<feature type="compositionally biased region" description="Low complexity" evidence="1">
    <location>
        <begin position="186"/>
        <end position="201"/>
    </location>
</feature>
<dbReference type="RefSeq" id="WP_390206191.1">
    <property type="nucleotide sequence ID" value="NZ_JBHTAX010000001.1"/>
</dbReference>
<evidence type="ECO:0000256" key="1">
    <source>
        <dbReference type="SAM" id="MobiDB-lite"/>
    </source>
</evidence>
<reference evidence="2 3" key="1">
    <citation type="journal article" date="2019" name="Int. J. Syst. Evol. Microbiol.">
        <title>The Global Catalogue of Microorganisms (GCM) 10K type strain sequencing project: providing services to taxonomists for standard genome sequencing and annotation.</title>
        <authorList>
            <consortium name="The Broad Institute Genomics Platform"/>
            <consortium name="The Broad Institute Genome Sequencing Center for Infectious Disease"/>
            <person name="Wu L."/>
            <person name="Ma J."/>
        </authorList>
    </citation>
    <scope>NUCLEOTIDE SEQUENCE [LARGE SCALE GENOMIC DNA]</scope>
    <source>
        <strain evidence="2 3">RDMS1</strain>
    </source>
</reference>
<feature type="compositionally biased region" description="Basic and acidic residues" evidence="1">
    <location>
        <begin position="113"/>
        <end position="130"/>
    </location>
</feature>
<gene>
    <name evidence="2" type="ORF">ACFQL7_17770</name>
</gene>
<comment type="caution">
    <text evidence="2">The sequence shown here is derived from an EMBL/GenBank/DDBJ whole genome shotgun (WGS) entry which is preliminary data.</text>
</comment>
<protein>
    <submittedName>
        <fullName evidence="2">Uncharacterized protein</fullName>
    </submittedName>
</protein>
<evidence type="ECO:0000313" key="3">
    <source>
        <dbReference type="Proteomes" id="UP001596417"/>
    </source>
</evidence>
<feature type="region of interest" description="Disordered" evidence="1">
    <location>
        <begin position="50"/>
        <end position="229"/>
    </location>
</feature>